<evidence type="ECO:0000256" key="7">
    <source>
        <dbReference type="SAM" id="Phobius"/>
    </source>
</evidence>
<feature type="transmembrane region" description="Helical" evidence="7">
    <location>
        <begin position="122"/>
        <end position="141"/>
    </location>
</feature>
<feature type="compositionally biased region" description="Basic and acidic residues" evidence="6">
    <location>
        <begin position="8"/>
        <end position="20"/>
    </location>
</feature>
<dbReference type="PROSITE" id="PS00216">
    <property type="entry name" value="SUGAR_TRANSPORT_1"/>
    <property type="match status" value="1"/>
</dbReference>
<dbReference type="Pfam" id="PF00083">
    <property type="entry name" value="Sugar_tr"/>
    <property type="match status" value="1"/>
</dbReference>
<dbReference type="AlphaFoldDB" id="A0AA38X3G5"/>
<feature type="domain" description="Major facilitator superfamily (MFS) profile" evidence="8">
    <location>
        <begin position="43"/>
        <end position="489"/>
    </location>
</feature>
<dbReference type="PROSITE" id="PS50850">
    <property type="entry name" value="MFS"/>
    <property type="match status" value="1"/>
</dbReference>
<gene>
    <name evidence="9" type="ORF">H2200_009100</name>
</gene>
<evidence type="ECO:0000256" key="6">
    <source>
        <dbReference type="SAM" id="MobiDB-lite"/>
    </source>
</evidence>
<dbReference type="GO" id="GO:0016020">
    <property type="term" value="C:membrane"/>
    <property type="evidence" value="ECO:0007669"/>
    <property type="project" value="UniProtKB-SubCell"/>
</dbReference>
<feature type="transmembrane region" description="Helical" evidence="7">
    <location>
        <begin position="435"/>
        <end position="455"/>
    </location>
</feature>
<dbReference type="PROSITE" id="PS00217">
    <property type="entry name" value="SUGAR_TRANSPORT_2"/>
    <property type="match status" value="1"/>
</dbReference>
<dbReference type="InterPro" id="IPR036259">
    <property type="entry name" value="MFS_trans_sf"/>
</dbReference>
<protein>
    <recommendedName>
        <fullName evidence="8">Major facilitator superfamily (MFS) profile domain-containing protein</fullName>
    </recommendedName>
</protein>
<comment type="similarity">
    <text evidence="2">Belongs to the major facilitator superfamily. Sugar transporter (TC 2.A.1.1) family.</text>
</comment>
<reference evidence="9" key="1">
    <citation type="submission" date="2022-10" db="EMBL/GenBank/DDBJ databases">
        <title>Culturing micro-colonial fungi from biological soil crusts in the Mojave desert and describing Neophaeococcomyces mojavensis, and introducing the new genera and species Taxawa tesnikishii.</title>
        <authorList>
            <person name="Kurbessoian T."/>
            <person name="Stajich J.E."/>
        </authorList>
    </citation>
    <scope>NUCLEOTIDE SEQUENCE</scope>
    <source>
        <strain evidence="9">TK_41</strain>
    </source>
</reference>
<evidence type="ECO:0000313" key="9">
    <source>
        <dbReference type="EMBL" id="KAJ9606139.1"/>
    </source>
</evidence>
<evidence type="ECO:0000256" key="5">
    <source>
        <dbReference type="ARBA" id="ARBA00023136"/>
    </source>
</evidence>
<dbReference type="PANTHER" id="PTHR48022">
    <property type="entry name" value="PLASTIDIC GLUCOSE TRANSPORTER 4"/>
    <property type="match status" value="1"/>
</dbReference>
<feature type="transmembrane region" description="Helical" evidence="7">
    <location>
        <begin position="303"/>
        <end position="326"/>
    </location>
</feature>
<feature type="transmembrane region" description="Helical" evidence="7">
    <location>
        <begin position="393"/>
        <end position="414"/>
    </location>
</feature>
<dbReference type="InterPro" id="IPR050360">
    <property type="entry name" value="MFS_Sugar_Transporters"/>
</dbReference>
<keyword evidence="4 7" id="KW-1133">Transmembrane helix</keyword>
<comment type="subcellular location">
    <subcellularLocation>
        <location evidence="1">Membrane</location>
        <topology evidence="1">Multi-pass membrane protein</topology>
    </subcellularLocation>
</comment>
<name>A0AA38X3G5_9EURO</name>
<evidence type="ECO:0000256" key="4">
    <source>
        <dbReference type="ARBA" id="ARBA00022989"/>
    </source>
</evidence>
<dbReference type="Proteomes" id="UP001172673">
    <property type="component" value="Unassembled WGS sequence"/>
</dbReference>
<feature type="transmembrane region" description="Helical" evidence="7">
    <location>
        <begin position="338"/>
        <end position="359"/>
    </location>
</feature>
<dbReference type="PANTHER" id="PTHR48022:SF5">
    <property type="entry name" value="ALPHA-GLUCOSIDES PERMEASE MPH2-RELATED"/>
    <property type="match status" value="1"/>
</dbReference>
<feature type="transmembrane region" description="Helical" evidence="7">
    <location>
        <begin position="366"/>
        <end position="387"/>
    </location>
</feature>
<organism evidence="9 10">
    <name type="scientific">Cladophialophora chaetospira</name>
    <dbReference type="NCBI Taxonomy" id="386627"/>
    <lineage>
        <taxon>Eukaryota</taxon>
        <taxon>Fungi</taxon>
        <taxon>Dikarya</taxon>
        <taxon>Ascomycota</taxon>
        <taxon>Pezizomycotina</taxon>
        <taxon>Eurotiomycetes</taxon>
        <taxon>Chaetothyriomycetidae</taxon>
        <taxon>Chaetothyriales</taxon>
        <taxon>Herpotrichiellaceae</taxon>
        <taxon>Cladophialophora</taxon>
    </lineage>
</organism>
<dbReference type="InterPro" id="IPR005828">
    <property type="entry name" value="MFS_sugar_transport-like"/>
</dbReference>
<evidence type="ECO:0000259" key="8">
    <source>
        <dbReference type="PROSITE" id="PS50850"/>
    </source>
</evidence>
<dbReference type="EMBL" id="JAPDRK010000014">
    <property type="protein sequence ID" value="KAJ9606139.1"/>
    <property type="molecule type" value="Genomic_DNA"/>
</dbReference>
<feature type="transmembrane region" description="Helical" evidence="7">
    <location>
        <begin position="95"/>
        <end position="115"/>
    </location>
</feature>
<dbReference type="SUPFAM" id="SSF103473">
    <property type="entry name" value="MFS general substrate transporter"/>
    <property type="match status" value="1"/>
</dbReference>
<feature type="transmembrane region" description="Helical" evidence="7">
    <location>
        <begin position="40"/>
        <end position="56"/>
    </location>
</feature>
<proteinExistence type="inferred from homology"/>
<dbReference type="InterPro" id="IPR005829">
    <property type="entry name" value="Sugar_transporter_CS"/>
</dbReference>
<feature type="transmembrane region" description="Helical" evidence="7">
    <location>
        <begin position="181"/>
        <end position="202"/>
    </location>
</feature>
<accession>A0AA38X3G5</accession>
<feature type="transmembrane region" description="Helical" evidence="7">
    <location>
        <begin position="467"/>
        <end position="483"/>
    </location>
</feature>
<evidence type="ECO:0000256" key="3">
    <source>
        <dbReference type="ARBA" id="ARBA00022692"/>
    </source>
</evidence>
<dbReference type="GO" id="GO:0005351">
    <property type="term" value="F:carbohydrate:proton symporter activity"/>
    <property type="evidence" value="ECO:0007669"/>
    <property type="project" value="TreeGrafter"/>
</dbReference>
<feature type="region of interest" description="Disordered" evidence="6">
    <location>
        <begin position="1"/>
        <end position="20"/>
    </location>
</feature>
<sequence>MAPSTVSKEADTSHVEFGDHAQPDANEVGVVKTLVTNPKIIGLALFANLGAIMYGYDNLALSLCLSMFPFQMQFGEQQQTATGVSYIIPAYWQSLWGSLAQVATAIGALVIAAVSDRFGRKISFVLAGVFSAAGIAILYTASHPGTFLAGKMVNGISLGMAMSTGQTYVSEIAPVKIRGILLSAYAFCLNLGLLMAASISFARITIVDDSAYKLLFAVGWLWAGLLLTLSWVIPESPIHHVRKGDVETAKKCFKQIYGGSANISAILTEAVRTDREEKLLANSAKDATYLECFRRNNWRRTRIVLYCNGLSQMVGATFVANSPYFLVSAGMTPAHVALVIQVGMALGCGSMILTFFLLGKFSRRSIVLVATGICAAVFLPMGIAGCFSHNTGALWAVGCLLQVAQFVGLGPAVGPAMAIAGEVSELRLRSKTQSVGFFFNYIFSTIWNVVVPYMFNADQGNLGGKMGFIYFATSIIAVVVLFFEMPETKDMSYEQLDQLFERKVPARKFQSVVEASRIANAAQPDLKLESEV</sequence>
<evidence type="ECO:0000313" key="10">
    <source>
        <dbReference type="Proteomes" id="UP001172673"/>
    </source>
</evidence>
<dbReference type="Gene3D" id="1.20.1250.20">
    <property type="entry name" value="MFS general substrate transporter like domains"/>
    <property type="match status" value="1"/>
</dbReference>
<keyword evidence="3 7" id="KW-0812">Transmembrane</keyword>
<keyword evidence="10" id="KW-1185">Reference proteome</keyword>
<evidence type="ECO:0000256" key="1">
    <source>
        <dbReference type="ARBA" id="ARBA00004141"/>
    </source>
</evidence>
<feature type="transmembrane region" description="Helical" evidence="7">
    <location>
        <begin position="214"/>
        <end position="233"/>
    </location>
</feature>
<comment type="caution">
    <text evidence="9">The sequence shown here is derived from an EMBL/GenBank/DDBJ whole genome shotgun (WGS) entry which is preliminary data.</text>
</comment>
<feature type="transmembrane region" description="Helical" evidence="7">
    <location>
        <begin position="147"/>
        <end position="169"/>
    </location>
</feature>
<keyword evidence="5 7" id="KW-0472">Membrane</keyword>
<evidence type="ECO:0000256" key="2">
    <source>
        <dbReference type="ARBA" id="ARBA00010992"/>
    </source>
</evidence>
<dbReference type="InterPro" id="IPR020846">
    <property type="entry name" value="MFS_dom"/>
</dbReference>